<protein>
    <recommendedName>
        <fullName evidence="3">Sulfur carrier protein FdhD</fullName>
    </recommendedName>
</protein>
<dbReference type="RefSeq" id="WP_058885045.1">
    <property type="nucleotide sequence ID" value="NZ_JAJHTM010000008.1"/>
</dbReference>
<dbReference type="Gene3D" id="3.40.140.10">
    <property type="entry name" value="Cytidine Deaminase, domain 2"/>
    <property type="match status" value="1"/>
</dbReference>
<dbReference type="HAMAP" id="MF_00187">
    <property type="entry name" value="FdhD"/>
    <property type="match status" value="1"/>
</dbReference>
<dbReference type="GO" id="GO:0016783">
    <property type="term" value="F:sulfurtransferase activity"/>
    <property type="evidence" value="ECO:0007669"/>
    <property type="project" value="InterPro"/>
</dbReference>
<evidence type="ECO:0000313" key="5">
    <source>
        <dbReference type="Proteomes" id="UP000490060"/>
    </source>
</evidence>
<feature type="active site" description="Cysteine persulfide intermediate" evidence="3">
    <location>
        <position position="109"/>
    </location>
</feature>
<reference evidence="4 5" key="1">
    <citation type="submission" date="2017-11" db="EMBL/GenBank/DDBJ databases">
        <authorList>
            <person name="Duchaud E."/>
        </authorList>
    </citation>
    <scope>NUCLEOTIDE SEQUENCE [LARGE SCALE GENOMIC DNA]</scope>
    <source>
        <strain evidence="4 5">TNO010</strain>
    </source>
</reference>
<organism evidence="4 5">
    <name type="scientific">Tenacibaculum finnmarkense genomovar ulcerans</name>
    <dbReference type="NCBI Taxonomy" id="2781388"/>
    <lineage>
        <taxon>Bacteria</taxon>
        <taxon>Pseudomonadati</taxon>
        <taxon>Bacteroidota</taxon>
        <taxon>Flavobacteriia</taxon>
        <taxon>Flavobacteriales</taxon>
        <taxon>Flavobacteriaceae</taxon>
        <taxon>Tenacibaculum</taxon>
        <taxon>Tenacibaculum finnmarkense</taxon>
    </lineage>
</organism>
<comment type="function">
    <text evidence="3">Required for formate dehydrogenase (FDH) activity. Acts as a sulfur carrier protein that transfers sulfur from IscS to the molybdenum cofactor prior to its insertion into FDH.</text>
</comment>
<gene>
    <name evidence="3 4" type="primary">fdhD</name>
    <name evidence="4" type="ORF">TNO010_200077</name>
</gene>
<keyword evidence="1 3" id="KW-0963">Cytoplasm</keyword>
<dbReference type="InterPro" id="IPR016193">
    <property type="entry name" value="Cytidine_deaminase-like"/>
</dbReference>
<dbReference type="PANTHER" id="PTHR30592">
    <property type="entry name" value="FORMATE DEHYDROGENASE"/>
    <property type="match status" value="1"/>
</dbReference>
<sequence length="280" mass="31024">MKKSSVYESIKLSKNNALKVADTIVVEAALQININNESYTVVMRTPGDDNQLIRGLLYAEDIYKSKEALSINTIEVNTDESTILNVTIPKDKLRKGYLNKRTLLSVSSCGICGKTALKDLKITGESLSSSNKANEVAKEDHKSAVNTAINSTFDMFIKMTDLQFLFKETGGSHACALFNKKKELLTIKEDIGRHNAVDKCIGDLIEKQQLKQVSYMLVSGRVSYEIVSKAFFAKIRIIIAVSACSSLAVDFAKEFGICLIGFSRNDKMTVYANPQHIFNI</sequence>
<evidence type="ECO:0000313" key="4">
    <source>
        <dbReference type="EMBL" id="SOU88486.1"/>
    </source>
</evidence>
<dbReference type="GO" id="GO:0005737">
    <property type="term" value="C:cytoplasm"/>
    <property type="evidence" value="ECO:0007669"/>
    <property type="project" value="UniProtKB-SubCell"/>
</dbReference>
<dbReference type="Gene3D" id="3.10.20.10">
    <property type="match status" value="1"/>
</dbReference>
<feature type="binding site" evidence="3">
    <location>
        <begin position="262"/>
        <end position="267"/>
    </location>
    <ligand>
        <name>Mo-bis(molybdopterin guanine dinucleotide)</name>
        <dbReference type="ChEBI" id="CHEBI:60539"/>
    </ligand>
</feature>
<keyword evidence="2 3" id="KW-0501">Molybdenum cofactor biosynthesis</keyword>
<accession>A0A2I2M7G7</accession>
<dbReference type="Pfam" id="PF02634">
    <property type="entry name" value="FdhD-NarQ"/>
    <property type="match status" value="1"/>
</dbReference>
<evidence type="ECO:0000256" key="3">
    <source>
        <dbReference type="HAMAP-Rule" id="MF_00187"/>
    </source>
</evidence>
<dbReference type="EMBL" id="OENE01000013">
    <property type="protein sequence ID" value="SOU88486.1"/>
    <property type="molecule type" value="Genomic_DNA"/>
</dbReference>
<dbReference type="InterPro" id="IPR003786">
    <property type="entry name" value="FdhD"/>
</dbReference>
<evidence type="ECO:0000256" key="2">
    <source>
        <dbReference type="ARBA" id="ARBA00023150"/>
    </source>
</evidence>
<dbReference type="GO" id="GO:0006777">
    <property type="term" value="P:Mo-molybdopterin cofactor biosynthetic process"/>
    <property type="evidence" value="ECO:0007669"/>
    <property type="project" value="UniProtKB-UniRule"/>
</dbReference>
<dbReference type="SUPFAM" id="SSF53927">
    <property type="entry name" value="Cytidine deaminase-like"/>
    <property type="match status" value="1"/>
</dbReference>
<dbReference type="GO" id="GO:0097163">
    <property type="term" value="F:sulfur carrier activity"/>
    <property type="evidence" value="ECO:0007669"/>
    <property type="project" value="UniProtKB-UniRule"/>
</dbReference>
<dbReference type="PANTHER" id="PTHR30592:SF1">
    <property type="entry name" value="SULFUR CARRIER PROTEIN FDHD"/>
    <property type="match status" value="1"/>
</dbReference>
<evidence type="ECO:0000256" key="1">
    <source>
        <dbReference type="ARBA" id="ARBA00022490"/>
    </source>
</evidence>
<dbReference type="AlphaFoldDB" id="A0A2I2M7G7"/>
<dbReference type="NCBIfam" id="TIGR00129">
    <property type="entry name" value="fdhD_narQ"/>
    <property type="match status" value="1"/>
</dbReference>
<name>A0A2I2M7G7_9FLAO</name>
<comment type="subcellular location">
    <subcellularLocation>
        <location evidence="3">Cytoplasm</location>
    </subcellularLocation>
</comment>
<comment type="similarity">
    <text evidence="3">Belongs to the FdhD family.</text>
</comment>
<dbReference type="PIRSF" id="PIRSF015626">
    <property type="entry name" value="FdhD"/>
    <property type="match status" value="1"/>
</dbReference>
<dbReference type="Proteomes" id="UP000490060">
    <property type="component" value="Unassembled WGS sequence"/>
</dbReference>
<proteinExistence type="inferred from homology"/>